<dbReference type="OMA" id="IWSTLQV"/>
<evidence type="ECO:0000256" key="7">
    <source>
        <dbReference type="ARBA" id="ARBA00023242"/>
    </source>
</evidence>
<evidence type="ECO:0000256" key="2">
    <source>
        <dbReference type="ARBA" id="ARBA00005748"/>
    </source>
</evidence>
<feature type="transmembrane region" description="Helical" evidence="8">
    <location>
        <begin position="171"/>
        <end position="192"/>
    </location>
</feature>
<dbReference type="Proteomes" id="UP000314983">
    <property type="component" value="Chromosome 2"/>
</dbReference>
<feature type="transmembrane region" description="Helical" evidence="8">
    <location>
        <begin position="303"/>
        <end position="325"/>
    </location>
</feature>
<name>A0A4W4HEL9_ELEEL</name>
<evidence type="ECO:0000256" key="3">
    <source>
        <dbReference type="ARBA" id="ARBA00022692"/>
    </source>
</evidence>
<proteinExistence type="inferred from homology"/>
<keyword evidence="5 8" id="KW-1133">Transmembrane helix</keyword>
<reference evidence="9" key="3">
    <citation type="submission" date="2020-05" db="EMBL/GenBank/DDBJ databases">
        <title>Electrophorus electricus (electric eel) genome, fEleEle1, primary haplotype.</title>
        <authorList>
            <person name="Myers G."/>
            <person name="Meyer A."/>
            <person name="Fedrigo O."/>
            <person name="Formenti G."/>
            <person name="Rhie A."/>
            <person name="Tracey A."/>
            <person name="Sims Y."/>
            <person name="Jarvis E.D."/>
        </authorList>
    </citation>
    <scope>NUCLEOTIDE SEQUENCE [LARGE SCALE GENOMIC DNA]</scope>
</reference>
<reference evidence="9" key="4">
    <citation type="submission" date="2025-08" db="UniProtKB">
        <authorList>
            <consortium name="Ensembl"/>
        </authorList>
    </citation>
    <scope>IDENTIFICATION</scope>
</reference>
<dbReference type="PANTHER" id="PTHR13598:SF5">
    <property type="entry name" value="NUCLEAR ENVELOPE INTEGRAL MEMBRANE PROTEIN 2"/>
    <property type="match status" value="1"/>
</dbReference>
<gene>
    <name evidence="9" type="primary">NEMP2</name>
</gene>
<dbReference type="InterPro" id="IPR019358">
    <property type="entry name" value="NEMP_fam"/>
</dbReference>
<keyword evidence="7" id="KW-0539">Nucleus</keyword>
<dbReference type="GeneTree" id="ENSGT00390000002174"/>
<feature type="transmembrane region" description="Helical" evidence="8">
    <location>
        <begin position="199"/>
        <end position="217"/>
    </location>
</feature>
<comment type="subcellular location">
    <subcellularLocation>
        <location evidence="1">Nucleus inner membrane</location>
        <topology evidence="1">Multi-pass membrane protein</topology>
        <orientation evidence="1">Nucleoplasmic side</orientation>
    </subcellularLocation>
</comment>
<evidence type="ECO:0000313" key="9">
    <source>
        <dbReference type="Ensembl" id="ENSEEEP00000049830.2"/>
    </source>
</evidence>
<feature type="transmembrane region" description="Helical" evidence="8">
    <location>
        <begin position="237"/>
        <end position="254"/>
    </location>
</feature>
<reference evidence="9" key="5">
    <citation type="submission" date="2025-09" db="UniProtKB">
        <authorList>
            <consortium name="Ensembl"/>
        </authorList>
    </citation>
    <scope>IDENTIFICATION</scope>
</reference>
<protein>
    <recommendedName>
        <fullName evidence="11">Nuclear envelope integral membrane protein 2</fullName>
    </recommendedName>
</protein>
<comment type="similarity">
    <text evidence="2">Belongs to the NEMP family.</text>
</comment>
<dbReference type="Ensembl" id="ENSEEET00000050375.2">
    <property type="protein sequence ID" value="ENSEEEP00000049830.2"/>
    <property type="gene ID" value="ENSEEEG00000023417.2"/>
</dbReference>
<keyword evidence="4" id="KW-0732">Signal</keyword>
<dbReference type="Pfam" id="PF10225">
    <property type="entry name" value="NEMP"/>
    <property type="match status" value="1"/>
</dbReference>
<keyword evidence="3 8" id="KW-0812">Transmembrane</keyword>
<dbReference type="GO" id="GO:0005637">
    <property type="term" value="C:nuclear inner membrane"/>
    <property type="evidence" value="ECO:0007669"/>
    <property type="project" value="UniProtKB-SubCell"/>
</dbReference>
<evidence type="ECO:0000256" key="8">
    <source>
        <dbReference type="SAM" id="Phobius"/>
    </source>
</evidence>
<keyword evidence="10" id="KW-1185">Reference proteome</keyword>
<dbReference type="AlphaFoldDB" id="A0A4W4HEL9"/>
<organism evidence="9 10">
    <name type="scientific">Electrophorus electricus</name>
    <name type="common">Electric eel</name>
    <name type="synonym">Gymnotus electricus</name>
    <dbReference type="NCBI Taxonomy" id="8005"/>
    <lineage>
        <taxon>Eukaryota</taxon>
        <taxon>Metazoa</taxon>
        <taxon>Chordata</taxon>
        <taxon>Craniata</taxon>
        <taxon>Vertebrata</taxon>
        <taxon>Euteleostomi</taxon>
        <taxon>Actinopterygii</taxon>
        <taxon>Neopterygii</taxon>
        <taxon>Teleostei</taxon>
        <taxon>Ostariophysi</taxon>
        <taxon>Gymnotiformes</taxon>
        <taxon>Gymnotoidei</taxon>
        <taxon>Gymnotidae</taxon>
        <taxon>Electrophorus</taxon>
    </lineage>
</organism>
<dbReference type="GeneID" id="113581369"/>
<dbReference type="PANTHER" id="PTHR13598">
    <property type="entry name" value="AT07567P-RELATED"/>
    <property type="match status" value="1"/>
</dbReference>
<dbReference type="STRING" id="8005.ENSEEEP00000049830"/>
<evidence type="ECO:0008006" key="11">
    <source>
        <dbReference type="Google" id="ProtNLM"/>
    </source>
</evidence>
<accession>A0A4W4HEL9</accession>
<evidence type="ECO:0000256" key="4">
    <source>
        <dbReference type="ARBA" id="ARBA00022729"/>
    </source>
</evidence>
<sequence>MKKVVVTVSFLVLIIFISHVEGNGGFSHADCTHVKGDYDATYYGSRCFCYGGSGIKLIDYWSTFQVRVRSDEDVFIVYPVEDKNCHDPGNLLALLTCLMEHYWPSRIQKEKVLDIPLVDEDVFFMTKSPRASAEYTLHVTKQRFNRMRFFLFLCGLMLFSFAGTICRSSLFFYISGISLGIVSISVFLLLVLKRFVPKRGLYLVLFGAGSSLSYLGIKKVINDWDEITRLYWKEVLGYLLISGFVSFALCYRLGPITSRSTLNLMTWALQAGALMMVWLGVTYAPASWSCLTLLLIIKVLPLVYAILLGTWRHMCWLLCCLLGLFRRRSPSRRRLLTEDEYRQQGERHTKASLEELRKHCTKPGFPAWETVLKLHSPQRFATFLHGGSHISTLEQQNHEQCYRPGTEWADNGLLDSGQMTPTSEDLSKDELDSYSHNQARLVPSHLTPALPSSAPPTCPNPLVSFTPLLESPFTDNDDDPF</sequence>
<reference evidence="10" key="1">
    <citation type="journal article" date="2014" name="Science">
        <title>Nonhuman genetics. Genomic basis for the convergent evolution of electric organs.</title>
        <authorList>
            <person name="Gallant J.R."/>
            <person name="Traeger L.L."/>
            <person name="Volkening J.D."/>
            <person name="Moffett H."/>
            <person name="Chen P.H."/>
            <person name="Novina C.D."/>
            <person name="Phillips G.N.Jr."/>
            <person name="Anand R."/>
            <person name="Wells G.B."/>
            <person name="Pinch M."/>
            <person name="Guth R."/>
            <person name="Unguez G.A."/>
            <person name="Albert J.S."/>
            <person name="Zakon H.H."/>
            <person name="Samanta M.P."/>
            <person name="Sussman M.R."/>
        </authorList>
    </citation>
    <scope>NUCLEOTIDE SEQUENCE [LARGE SCALE GENOMIC DNA]</scope>
</reference>
<evidence type="ECO:0000256" key="1">
    <source>
        <dbReference type="ARBA" id="ARBA00004575"/>
    </source>
</evidence>
<reference evidence="10" key="2">
    <citation type="journal article" date="2017" name="Sci. Adv.">
        <title>A tail of two voltages: Proteomic comparison of the three electric organs of the electric eel.</title>
        <authorList>
            <person name="Traeger L.L."/>
            <person name="Sabat G."/>
            <person name="Barrett-Wilt G.A."/>
            <person name="Wells G.B."/>
            <person name="Sussman M.R."/>
        </authorList>
    </citation>
    <scope>NUCLEOTIDE SEQUENCE [LARGE SCALE GENOMIC DNA]</scope>
</reference>
<evidence type="ECO:0000256" key="5">
    <source>
        <dbReference type="ARBA" id="ARBA00022989"/>
    </source>
</evidence>
<evidence type="ECO:0000313" key="10">
    <source>
        <dbReference type="Proteomes" id="UP000314983"/>
    </source>
</evidence>
<feature type="transmembrane region" description="Helical" evidence="8">
    <location>
        <begin position="275"/>
        <end position="297"/>
    </location>
</feature>
<keyword evidence="6 8" id="KW-0472">Membrane</keyword>
<dbReference type="GO" id="GO:0001556">
    <property type="term" value="P:oocyte maturation"/>
    <property type="evidence" value="ECO:0007669"/>
    <property type="project" value="Ensembl"/>
</dbReference>
<feature type="transmembrane region" description="Helical" evidence="8">
    <location>
        <begin position="149"/>
        <end position="165"/>
    </location>
</feature>
<evidence type="ECO:0000256" key="6">
    <source>
        <dbReference type="ARBA" id="ARBA00023136"/>
    </source>
</evidence>
<dbReference type="RefSeq" id="XP_026872266.2">
    <property type="nucleotide sequence ID" value="XM_027016465.2"/>
</dbReference>